<gene>
    <name evidence="3" type="ORF">UFOVP393_101</name>
</gene>
<evidence type="ECO:0000256" key="2">
    <source>
        <dbReference type="SAM" id="MobiDB-lite"/>
    </source>
</evidence>
<keyword evidence="1" id="KW-0175">Coiled coil</keyword>
<feature type="compositionally biased region" description="Basic and acidic residues" evidence="2">
    <location>
        <begin position="482"/>
        <end position="491"/>
    </location>
</feature>
<reference evidence="3" key="1">
    <citation type="submission" date="2020-05" db="EMBL/GenBank/DDBJ databases">
        <authorList>
            <person name="Chiriac C."/>
            <person name="Salcher M."/>
            <person name="Ghai R."/>
            <person name="Kavagutti S V."/>
        </authorList>
    </citation>
    <scope>NUCLEOTIDE SEQUENCE</scope>
</reference>
<feature type="region of interest" description="Disordered" evidence="2">
    <location>
        <begin position="459"/>
        <end position="522"/>
    </location>
</feature>
<evidence type="ECO:0000256" key="1">
    <source>
        <dbReference type="SAM" id="Coils"/>
    </source>
</evidence>
<feature type="coiled-coil region" evidence="1">
    <location>
        <begin position="322"/>
        <end position="349"/>
    </location>
</feature>
<organism evidence="3">
    <name type="scientific">uncultured Caudovirales phage</name>
    <dbReference type="NCBI Taxonomy" id="2100421"/>
    <lineage>
        <taxon>Viruses</taxon>
        <taxon>Duplodnaviria</taxon>
        <taxon>Heunggongvirae</taxon>
        <taxon>Uroviricota</taxon>
        <taxon>Caudoviricetes</taxon>
        <taxon>Peduoviridae</taxon>
        <taxon>Maltschvirus</taxon>
        <taxon>Maltschvirus maltsch</taxon>
    </lineage>
</organism>
<proteinExistence type="predicted"/>
<protein>
    <submittedName>
        <fullName evidence="3">Uncharacterized protein</fullName>
    </submittedName>
</protein>
<evidence type="ECO:0000313" key="3">
    <source>
        <dbReference type="EMBL" id="CAB5224477.1"/>
    </source>
</evidence>
<name>A0A6J7X232_9CAUD</name>
<feature type="region of interest" description="Disordered" evidence="2">
    <location>
        <begin position="195"/>
        <end position="214"/>
    </location>
</feature>
<dbReference type="EMBL" id="LR798335">
    <property type="protein sequence ID" value="CAB5224477.1"/>
    <property type="molecule type" value="Genomic_DNA"/>
</dbReference>
<accession>A0A6J7X232</accession>
<sequence length="522" mass="57155">MATQNLIEIQSNLQDPAAVKMQDLINYANGSNPEVPSFLALIELNRRKQIEQTAQAFSGQGEQGTIKDQTVNALMGRQQVNPAAPPPGINPLASPQIVNPAAAPRQAMPGQAPQQVDPTAAPPMQAAEGGLMSIPVKHFKQQNFAGGGIVALAGGGNAEDEEQEKPERRQTYKLGDQELMAPRSVEEIQRGLPSIAPMQGARPGDQTPEQAYQRQQEIKKLAGVSEDPYADVKKRQADMESRQAEQRKGDAVDRLLAMGEAFATADPSKGFGFAAASGSKASRALESEQRAIRDKQEALNMDIAKNMAKEEDARRRGDAAGVESALDKIKKDQAAYDQLQMKHDELTNSQFKTASDIRTGDIAANKLPLDIYAAQTQRGQADALAQHYRNADELAALTRPSASQREYDRLNVEFENSQYVKQLMRKIEGVEPGTPEYDNALREYNKAKRSYFQAYLAKNPDSGLPLLPEFPENSEPAKKKKSFEESFREMAGENWYPGKNKGSPAQPAATTIPKGWSVQQNP</sequence>